<dbReference type="InterPro" id="IPR050204">
    <property type="entry name" value="AraC_XylS_family_regulators"/>
</dbReference>
<dbReference type="InterPro" id="IPR018060">
    <property type="entry name" value="HTH_AraC"/>
</dbReference>
<gene>
    <name evidence="5" type="ORF">NBH21_18045</name>
</gene>
<dbReference type="SMART" id="SM00342">
    <property type="entry name" value="HTH_ARAC"/>
    <property type="match status" value="1"/>
</dbReference>
<evidence type="ECO:0000256" key="1">
    <source>
        <dbReference type="ARBA" id="ARBA00023015"/>
    </source>
</evidence>
<keyword evidence="3" id="KW-0804">Transcription</keyword>
<dbReference type="InterPro" id="IPR035418">
    <property type="entry name" value="AraC-bd_2"/>
</dbReference>
<evidence type="ECO:0000313" key="5">
    <source>
        <dbReference type="EMBL" id="MCO5958682.1"/>
    </source>
</evidence>
<keyword evidence="1" id="KW-0805">Transcription regulation</keyword>
<dbReference type="PROSITE" id="PS01124">
    <property type="entry name" value="HTH_ARAC_FAMILY_2"/>
    <property type="match status" value="1"/>
</dbReference>
<dbReference type="SUPFAM" id="SSF46689">
    <property type="entry name" value="Homeodomain-like"/>
    <property type="match status" value="1"/>
</dbReference>
<proteinExistence type="predicted"/>
<dbReference type="EMBL" id="JAMXLX010000006">
    <property type="protein sequence ID" value="MCO5958682.1"/>
    <property type="molecule type" value="Genomic_DNA"/>
</dbReference>
<name>A0AAJ1BZ89_9HYPH</name>
<evidence type="ECO:0000259" key="4">
    <source>
        <dbReference type="PROSITE" id="PS01124"/>
    </source>
</evidence>
<evidence type="ECO:0000256" key="3">
    <source>
        <dbReference type="ARBA" id="ARBA00023163"/>
    </source>
</evidence>
<protein>
    <submittedName>
        <fullName evidence="5">Helix-turn-helix domain-containing protein</fullName>
    </submittedName>
</protein>
<feature type="domain" description="HTH araC/xylS-type" evidence="4">
    <location>
        <begin position="218"/>
        <end position="319"/>
    </location>
</feature>
<dbReference type="PRINTS" id="PR00032">
    <property type="entry name" value="HTHARAC"/>
</dbReference>
<dbReference type="Proteomes" id="UP001155380">
    <property type="component" value="Unassembled WGS sequence"/>
</dbReference>
<dbReference type="Gene3D" id="1.10.10.60">
    <property type="entry name" value="Homeodomain-like"/>
    <property type="match status" value="1"/>
</dbReference>
<sequence length="322" mass="36637">MSMAPTEGWSRICTDEIAPHDRLDFWHHATNTLFPPTRVRRSTDSGFYGHIAWRSFGEVTLADIVSTTLEVSRTEEHINASDRWYEVNLQIDGTSFFNQSGRDVIANPRSIVLYDSRQPYRMEFDGPYRQLSLKVPRAALRDRVPGIDLLTAREISAETLPGRFLFDFAVALCDIKEDDAAAPFRARIEGHVIELLATALLGSAERTPLSAGRQVQLGRIKSFILANLDNPDLAPADIARAQQISLRSLYELFASEESQVAQWIKLQRLERIRSDLSDPLLRGWPITTIALRRGFKDFSHFSRVFRGHFGVSPRDFRKTQVH</sequence>
<dbReference type="GO" id="GO:0043565">
    <property type="term" value="F:sequence-specific DNA binding"/>
    <property type="evidence" value="ECO:0007669"/>
    <property type="project" value="InterPro"/>
</dbReference>
<comment type="caution">
    <text evidence="5">The sequence shown here is derived from an EMBL/GenBank/DDBJ whole genome shotgun (WGS) entry which is preliminary data.</text>
</comment>
<dbReference type="PANTHER" id="PTHR46796">
    <property type="entry name" value="HTH-TYPE TRANSCRIPTIONAL ACTIVATOR RHAS-RELATED"/>
    <property type="match status" value="1"/>
</dbReference>
<organism evidence="5 6">
    <name type="scientific">Ciceribacter sichuanensis</name>
    <dbReference type="NCBI Taxonomy" id="2949647"/>
    <lineage>
        <taxon>Bacteria</taxon>
        <taxon>Pseudomonadati</taxon>
        <taxon>Pseudomonadota</taxon>
        <taxon>Alphaproteobacteria</taxon>
        <taxon>Hyphomicrobiales</taxon>
        <taxon>Rhizobiaceae</taxon>
        <taxon>Ciceribacter</taxon>
    </lineage>
</organism>
<dbReference type="Pfam" id="PF12833">
    <property type="entry name" value="HTH_18"/>
    <property type="match status" value="1"/>
</dbReference>
<evidence type="ECO:0000313" key="6">
    <source>
        <dbReference type="Proteomes" id="UP001155380"/>
    </source>
</evidence>
<dbReference type="AlphaFoldDB" id="A0AAJ1BZ89"/>
<evidence type="ECO:0000256" key="2">
    <source>
        <dbReference type="ARBA" id="ARBA00023125"/>
    </source>
</evidence>
<dbReference type="RefSeq" id="WP_250911818.1">
    <property type="nucleotide sequence ID" value="NZ_JAMXLX010000006.1"/>
</dbReference>
<dbReference type="PANTHER" id="PTHR46796:SF6">
    <property type="entry name" value="ARAC SUBFAMILY"/>
    <property type="match status" value="1"/>
</dbReference>
<dbReference type="GO" id="GO:0003700">
    <property type="term" value="F:DNA-binding transcription factor activity"/>
    <property type="evidence" value="ECO:0007669"/>
    <property type="project" value="InterPro"/>
</dbReference>
<reference evidence="5" key="1">
    <citation type="submission" date="2022-06" db="EMBL/GenBank/DDBJ databases">
        <authorList>
            <person name="Sun Q."/>
        </authorList>
    </citation>
    <scope>NUCLEOTIDE SEQUENCE</scope>
    <source>
        <strain evidence="5">S101</strain>
    </source>
</reference>
<keyword evidence="2" id="KW-0238">DNA-binding</keyword>
<dbReference type="InterPro" id="IPR009057">
    <property type="entry name" value="Homeodomain-like_sf"/>
</dbReference>
<dbReference type="InterPro" id="IPR020449">
    <property type="entry name" value="Tscrpt_reg_AraC-type_HTH"/>
</dbReference>
<accession>A0AAJ1BZ89</accession>
<dbReference type="Pfam" id="PF14525">
    <property type="entry name" value="AraC_binding_2"/>
    <property type="match status" value="1"/>
</dbReference>